<dbReference type="Gene3D" id="3.40.50.1820">
    <property type="entry name" value="alpha/beta hydrolase"/>
    <property type="match status" value="1"/>
</dbReference>
<dbReference type="InterPro" id="IPR000073">
    <property type="entry name" value="AB_hydrolase_1"/>
</dbReference>
<dbReference type="InterPro" id="IPR029058">
    <property type="entry name" value="AB_hydrolase_fold"/>
</dbReference>
<evidence type="ECO:0000256" key="2">
    <source>
        <dbReference type="ARBA" id="ARBA00022729"/>
    </source>
</evidence>
<gene>
    <name evidence="7" type="ORF">F5544_19890</name>
</gene>
<evidence type="ECO:0000256" key="4">
    <source>
        <dbReference type="SAM" id="MobiDB-lite"/>
    </source>
</evidence>
<dbReference type="InterPro" id="IPR051601">
    <property type="entry name" value="Serine_prot/Carboxylest_S33"/>
</dbReference>
<feature type="domain" description="AB hydrolase-1" evidence="5">
    <location>
        <begin position="143"/>
        <end position="292"/>
    </location>
</feature>
<evidence type="ECO:0000256" key="1">
    <source>
        <dbReference type="ARBA" id="ARBA00010088"/>
    </source>
</evidence>
<dbReference type="Pfam" id="PF00561">
    <property type="entry name" value="Abhydrolase_1"/>
    <property type="match status" value="1"/>
</dbReference>
<feature type="region of interest" description="Disordered" evidence="4">
    <location>
        <begin position="274"/>
        <end position="298"/>
    </location>
</feature>
<dbReference type="AlphaFoldDB" id="A0A6G9YFM8"/>
<dbReference type="Pfam" id="PF08386">
    <property type="entry name" value="Abhydrolase_4"/>
    <property type="match status" value="1"/>
</dbReference>
<dbReference type="GO" id="GO:0016787">
    <property type="term" value="F:hydrolase activity"/>
    <property type="evidence" value="ECO:0007669"/>
    <property type="project" value="UniProtKB-KW"/>
</dbReference>
<feature type="compositionally biased region" description="Acidic residues" evidence="4">
    <location>
        <begin position="275"/>
        <end position="292"/>
    </location>
</feature>
<sequence length="555" mass="59136">MATMHLATRFTKFSRTPWLSPFHRPPWKDPMKIRIVLTVAALALAAGCSDSGKSGDSTHGGTAQPLATLADYQSQHIEWQPCPDHPGAECGSIRVPIDYQHPGDAAITMPLVKLAATNPAARIGVLTANFGGPGVSGFDSTLDALNENDTTLRPLRERYDIIGWDPRGVGRSAGIVCLSDKDMDDYLATDFTPTDDAGRRKVVDALKHYGEGCRHHAGKLLGFVGTENIPKDMDVMRASLGEDKLNYIGFSYGTRVGQFYADQFPDRVGRMLLDSIDDPGENDASGDADDEFQPTPGELTQDERTVQTILGACAARPSCPVGADPDVAMTNLRALIDRVEADPIALPDGRKLGSNLALYGVFQATYSTDDWPILDKAIADAEHGDGSGLAALADAYLKRDAAGKFSTSPYAFSAVQCMNGDPAKYRSKSDAEIIDKLGREAEKARVVSPLFGVAGVYRGAECTFWPVAPSLKIHALKAAGAPTIVLINNTGDAATTLAAAENVARNLADAVLVVNERDDHIAYGKGSACVDGIVHDYFFNGTVPAHGTRCAATPS</sequence>
<organism evidence="7 8">
    <name type="scientific">Nocardia arthritidis</name>
    <dbReference type="NCBI Taxonomy" id="228602"/>
    <lineage>
        <taxon>Bacteria</taxon>
        <taxon>Bacillati</taxon>
        <taxon>Actinomycetota</taxon>
        <taxon>Actinomycetes</taxon>
        <taxon>Mycobacteriales</taxon>
        <taxon>Nocardiaceae</taxon>
        <taxon>Nocardia</taxon>
    </lineage>
</organism>
<protein>
    <submittedName>
        <fullName evidence="7">Alpha/beta fold hydrolase</fullName>
    </submittedName>
</protein>
<dbReference type="PANTHER" id="PTHR43248:SF29">
    <property type="entry name" value="TRIPEPTIDYL AMINOPEPTIDASE"/>
    <property type="match status" value="1"/>
</dbReference>
<dbReference type="EMBL" id="CP046172">
    <property type="protein sequence ID" value="QIS11846.1"/>
    <property type="molecule type" value="Genomic_DNA"/>
</dbReference>
<name>A0A6G9YFM8_9NOCA</name>
<dbReference type="KEGG" id="nah:F5544_19890"/>
<dbReference type="SUPFAM" id="SSF53474">
    <property type="entry name" value="alpha/beta-Hydrolases"/>
    <property type="match status" value="1"/>
</dbReference>
<keyword evidence="3 7" id="KW-0378">Hydrolase</keyword>
<accession>A0A6G9YFM8</accession>
<dbReference type="InterPro" id="IPR013595">
    <property type="entry name" value="Pept_S33_TAP-like_C"/>
</dbReference>
<dbReference type="Proteomes" id="UP000503540">
    <property type="component" value="Chromosome"/>
</dbReference>
<proteinExistence type="inferred from homology"/>
<dbReference type="PANTHER" id="PTHR43248">
    <property type="entry name" value="2-SUCCINYL-6-HYDROXY-2,4-CYCLOHEXADIENE-1-CARBOXYLATE SYNTHASE"/>
    <property type="match status" value="1"/>
</dbReference>
<keyword evidence="8" id="KW-1185">Reference proteome</keyword>
<evidence type="ECO:0000256" key="3">
    <source>
        <dbReference type="ARBA" id="ARBA00022801"/>
    </source>
</evidence>
<evidence type="ECO:0000313" key="7">
    <source>
        <dbReference type="EMBL" id="QIS11846.1"/>
    </source>
</evidence>
<evidence type="ECO:0000259" key="6">
    <source>
        <dbReference type="Pfam" id="PF08386"/>
    </source>
</evidence>
<keyword evidence="2" id="KW-0732">Signal</keyword>
<evidence type="ECO:0000259" key="5">
    <source>
        <dbReference type="Pfam" id="PF00561"/>
    </source>
</evidence>
<comment type="similarity">
    <text evidence="1">Belongs to the peptidase S33 family.</text>
</comment>
<evidence type="ECO:0000313" key="8">
    <source>
        <dbReference type="Proteomes" id="UP000503540"/>
    </source>
</evidence>
<reference evidence="7 8" key="1">
    <citation type="journal article" date="2019" name="ACS Chem. Biol.">
        <title>Identification and Mobilization of a Cryptic Antibiotic Biosynthesis Gene Locus from a Human-Pathogenic Nocardia Isolate.</title>
        <authorList>
            <person name="Herisse M."/>
            <person name="Ishida K."/>
            <person name="Porter J.L."/>
            <person name="Howden B."/>
            <person name="Hertweck C."/>
            <person name="Stinear T.P."/>
            <person name="Pidot S.J."/>
        </authorList>
    </citation>
    <scope>NUCLEOTIDE SEQUENCE [LARGE SCALE GENOMIC DNA]</scope>
    <source>
        <strain evidence="7 8">AUSMDU00012717</strain>
    </source>
</reference>
<feature type="domain" description="Peptidase S33 tripeptidyl aminopeptidase-like C-terminal" evidence="6">
    <location>
        <begin position="449"/>
        <end position="550"/>
    </location>
</feature>